<accession>A0A8S1QCV1</accession>
<protein>
    <submittedName>
        <fullName evidence="1">Uncharacterized protein</fullName>
    </submittedName>
</protein>
<name>A0A8S1QCV1_9CILI</name>
<dbReference type="Proteomes" id="UP000692954">
    <property type="component" value="Unassembled WGS sequence"/>
</dbReference>
<sequence>MEYQFRKCFKDVNLFTNIIIIYSYNELKLNRFEQYYKTLILQV</sequence>
<reference evidence="1" key="1">
    <citation type="submission" date="2021-01" db="EMBL/GenBank/DDBJ databases">
        <authorList>
            <consortium name="Genoscope - CEA"/>
            <person name="William W."/>
        </authorList>
    </citation>
    <scope>NUCLEOTIDE SEQUENCE</scope>
</reference>
<dbReference type="AlphaFoldDB" id="A0A8S1QCV1"/>
<comment type="caution">
    <text evidence="1">The sequence shown here is derived from an EMBL/GenBank/DDBJ whole genome shotgun (WGS) entry which is preliminary data.</text>
</comment>
<evidence type="ECO:0000313" key="2">
    <source>
        <dbReference type="Proteomes" id="UP000692954"/>
    </source>
</evidence>
<keyword evidence="2" id="KW-1185">Reference proteome</keyword>
<organism evidence="1 2">
    <name type="scientific">Paramecium sonneborni</name>
    <dbReference type="NCBI Taxonomy" id="65129"/>
    <lineage>
        <taxon>Eukaryota</taxon>
        <taxon>Sar</taxon>
        <taxon>Alveolata</taxon>
        <taxon>Ciliophora</taxon>
        <taxon>Intramacronucleata</taxon>
        <taxon>Oligohymenophorea</taxon>
        <taxon>Peniculida</taxon>
        <taxon>Parameciidae</taxon>
        <taxon>Paramecium</taxon>
    </lineage>
</organism>
<dbReference type="EMBL" id="CAJJDN010000103">
    <property type="protein sequence ID" value="CAD8113448.1"/>
    <property type="molecule type" value="Genomic_DNA"/>
</dbReference>
<gene>
    <name evidence="1" type="ORF">PSON_ATCC_30995.1.T1030126</name>
</gene>
<evidence type="ECO:0000313" key="1">
    <source>
        <dbReference type="EMBL" id="CAD8113448.1"/>
    </source>
</evidence>
<proteinExistence type="predicted"/>